<dbReference type="EMBL" id="RCML01000131">
    <property type="protein sequence ID" value="KAG2989589.1"/>
    <property type="molecule type" value="Genomic_DNA"/>
</dbReference>
<gene>
    <name evidence="6" type="ORF">PC110_g15045</name>
    <name evidence="1" type="ORF">PC113_g21662</name>
    <name evidence="2" type="ORF">PC115_g21805</name>
    <name evidence="3" type="ORF">PC117_g6685</name>
    <name evidence="4" type="ORF">PC118_g6093</name>
    <name evidence="5" type="ORF">PC129_g5375</name>
</gene>
<proteinExistence type="predicted"/>
<evidence type="ECO:0000313" key="3">
    <source>
        <dbReference type="EMBL" id="KAG2947571.1"/>
    </source>
</evidence>
<dbReference type="Proteomes" id="UP000774804">
    <property type="component" value="Unassembled WGS sequence"/>
</dbReference>
<keyword evidence="7" id="KW-1185">Reference proteome</keyword>
<name>A0A329RUT3_9STRA</name>
<accession>A0A329RUT3</accession>
<dbReference type="Proteomes" id="UP000251314">
    <property type="component" value="Unassembled WGS sequence"/>
</dbReference>
<comment type="caution">
    <text evidence="6">The sequence shown here is derived from an EMBL/GenBank/DDBJ whole genome shotgun (WGS) entry which is preliminary data.</text>
</comment>
<reference evidence="6 7" key="1">
    <citation type="submission" date="2018-01" db="EMBL/GenBank/DDBJ databases">
        <title>Draft genome of the strawberry crown rot pathogen Phytophthora cactorum.</title>
        <authorList>
            <person name="Armitage A.D."/>
            <person name="Lysoe E."/>
            <person name="Nellist C.F."/>
            <person name="Harrison R.J."/>
            <person name="Brurberg M.B."/>
        </authorList>
    </citation>
    <scope>NUCLEOTIDE SEQUENCE [LARGE SCALE GENOMIC DNA]</scope>
    <source>
        <strain evidence="6 7">10300</strain>
    </source>
</reference>
<dbReference type="EMBL" id="MJFZ01000479">
    <property type="protein sequence ID" value="RAW28577.1"/>
    <property type="molecule type" value="Genomic_DNA"/>
</dbReference>
<dbReference type="VEuPathDB" id="FungiDB:PC110_g15045"/>
<reference evidence="1" key="2">
    <citation type="submission" date="2018-10" db="EMBL/GenBank/DDBJ databases">
        <title>Effector identification in a new, highly contiguous assembly of the strawberry crown rot pathogen Phytophthora cactorum.</title>
        <authorList>
            <person name="Armitage A.D."/>
            <person name="Nellist C.F."/>
            <person name="Bates H."/>
            <person name="Vickerstaff R.J."/>
            <person name="Harrison R.J."/>
        </authorList>
    </citation>
    <scope>NUCLEOTIDE SEQUENCE</scope>
    <source>
        <strain evidence="1">15-7</strain>
        <strain evidence="2">4032</strain>
        <strain evidence="3">4040</strain>
        <strain evidence="4">P415</strain>
        <strain evidence="5">P421</strain>
    </source>
</reference>
<organism evidence="6 7">
    <name type="scientific">Phytophthora cactorum</name>
    <dbReference type="NCBI Taxonomy" id="29920"/>
    <lineage>
        <taxon>Eukaryota</taxon>
        <taxon>Sar</taxon>
        <taxon>Stramenopiles</taxon>
        <taxon>Oomycota</taxon>
        <taxon>Peronosporomycetes</taxon>
        <taxon>Peronosporales</taxon>
        <taxon>Peronosporaceae</taxon>
        <taxon>Phytophthora</taxon>
    </lineage>
</organism>
<dbReference type="OrthoDB" id="99530at2759"/>
<evidence type="ECO:0000313" key="1">
    <source>
        <dbReference type="EMBL" id="KAG2827205.1"/>
    </source>
</evidence>
<evidence type="ECO:0000313" key="7">
    <source>
        <dbReference type="Proteomes" id="UP000251314"/>
    </source>
</evidence>
<evidence type="ECO:0000313" key="6">
    <source>
        <dbReference type="EMBL" id="RAW28577.1"/>
    </source>
</evidence>
<evidence type="ECO:0000313" key="2">
    <source>
        <dbReference type="EMBL" id="KAG2882911.1"/>
    </source>
</evidence>
<dbReference type="AlphaFoldDB" id="A0A329RUT3"/>
<evidence type="ECO:0000313" key="5">
    <source>
        <dbReference type="EMBL" id="KAG3223961.1"/>
    </source>
</evidence>
<dbReference type="Proteomes" id="UP000735874">
    <property type="component" value="Unassembled WGS sequence"/>
</dbReference>
<evidence type="ECO:0000313" key="4">
    <source>
        <dbReference type="EMBL" id="KAG2989589.1"/>
    </source>
</evidence>
<protein>
    <submittedName>
        <fullName evidence="6">Uncharacterized protein</fullName>
    </submittedName>
</protein>
<dbReference type="Proteomes" id="UP000736787">
    <property type="component" value="Unassembled WGS sequence"/>
</dbReference>
<dbReference type="EMBL" id="RCMG01001444">
    <property type="protein sequence ID" value="KAG2827205.1"/>
    <property type="molecule type" value="Genomic_DNA"/>
</dbReference>
<dbReference type="EMBL" id="RCMV01000127">
    <property type="protein sequence ID" value="KAG3223961.1"/>
    <property type="molecule type" value="Genomic_DNA"/>
</dbReference>
<dbReference type="EMBL" id="RCMI01001624">
    <property type="protein sequence ID" value="KAG2882911.1"/>
    <property type="molecule type" value="Genomic_DNA"/>
</dbReference>
<dbReference type="EMBL" id="RCMK01000129">
    <property type="protein sequence ID" value="KAG2947571.1"/>
    <property type="molecule type" value="Genomic_DNA"/>
</dbReference>
<dbReference type="Proteomes" id="UP000760860">
    <property type="component" value="Unassembled WGS sequence"/>
</dbReference>
<dbReference type="Proteomes" id="UP000697107">
    <property type="component" value="Unassembled WGS sequence"/>
</dbReference>
<sequence>MMILYQKAFKITQELLCSDAADVVAYQSWKDSLWTLAVAMDNAANKRLHLFDNKKPTRKAASLRKRWKQLKKSHPDAVSSLTTQFLRMKASGQIIDGCTPATHLWDAKDMT</sequence>